<dbReference type="InterPro" id="IPR016035">
    <property type="entry name" value="Acyl_Trfase/lysoPLipase"/>
</dbReference>
<keyword evidence="4" id="KW-1185">Reference proteome</keyword>
<dbReference type="SUPFAM" id="SSF52151">
    <property type="entry name" value="FabD/lysophospholipase-like"/>
    <property type="match status" value="1"/>
</dbReference>
<gene>
    <name evidence="3" type="ORF">AWB82_00094</name>
</gene>
<protein>
    <submittedName>
        <fullName evidence="3">Patatin</fullName>
    </submittedName>
</protein>
<evidence type="ECO:0000259" key="2">
    <source>
        <dbReference type="Pfam" id="PF01734"/>
    </source>
</evidence>
<dbReference type="AlphaFoldDB" id="A0A157Z1T4"/>
<dbReference type="InterPro" id="IPR002641">
    <property type="entry name" value="PNPLA_dom"/>
</dbReference>
<dbReference type="Pfam" id="PF01734">
    <property type="entry name" value="Patatin"/>
    <property type="match status" value="1"/>
</dbReference>
<feature type="domain" description="PNPLA" evidence="2">
    <location>
        <begin position="10"/>
        <end position="201"/>
    </location>
</feature>
<reference evidence="3" key="1">
    <citation type="submission" date="2016-01" db="EMBL/GenBank/DDBJ databases">
        <authorList>
            <person name="Peeters C."/>
        </authorList>
    </citation>
    <scope>NUCLEOTIDE SEQUENCE [LARGE SCALE GENOMIC DNA]</scope>
    <source>
        <strain evidence="3">LMG 29325</strain>
    </source>
</reference>
<keyword evidence="1" id="KW-0443">Lipid metabolism</keyword>
<comment type="caution">
    <text evidence="3">The sequence shown here is derived from an EMBL/GenBank/DDBJ whole genome shotgun (WGS) entry which is preliminary data.</text>
</comment>
<accession>A0A157Z1T4</accession>
<evidence type="ECO:0000313" key="3">
    <source>
        <dbReference type="EMBL" id="SAK39486.1"/>
    </source>
</evidence>
<dbReference type="RefSeq" id="WP_086964722.1">
    <property type="nucleotide sequence ID" value="NZ_FCOJ02000001.1"/>
</dbReference>
<organism evidence="3 4">
    <name type="scientific">Caballeronia glebae</name>
    <dbReference type="NCBI Taxonomy" id="1777143"/>
    <lineage>
        <taxon>Bacteria</taxon>
        <taxon>Pseudomonadati</taxon>
        <taxon>Pseudomonadota</taxon>
        <taxon>Betaproteobacteria</taxon>
        <taxon>Burkholderiales</taxon>
        <taxon>Burkholderiaceae</taxon>
        <taxon>Caballeronia</taxon>
    </lineage>
</organism>
<dbReference type="OrthoDB" id="9770965at2"/>
<dbReference type="GO" id="GO:0006629">
    <property type="term" value="P:lipid metabolic process"/>
    <property type="evidence" value="ECO:0007669"/>
    <property type="project" value="UniProtKB-KW"/>
</dbReference>
<dbReference type="Gene3D" id="3.40.1090.10">
    <property type="entry name" value="Cytosolic phospholipase A2 catalytic domain"/>
    <property type="match status" value="2"/>
</dbReference>
<sequence length="351" mass="38598">MSAIPKVAIACQGGGSHAAFAAGVLDRLLSGEFVNRFELVGLSGTSGGAMCSALVWGGLLLGGPPDARRRLAGFWKDLEAREGPDIVANAVGTWYARLPINAEISPYLYPPLAEERLRELLDKHLPFAALPADPQRRAQPTLLVGATDVRTGDRVIFPGDRLDQDQLVASAAVPPLYRAVAADGRMCWDGLFSSNPPVREFTDFALDLRPDEIWVVQINPQYRRELPESMSEIIDRRNELSGNLALGQELYFTTRVNELLAADASLAKRYKPIKVRVVQMHLDAKDYPGPLDYASKLDRNPALIHALIRKGRERAEWFFDARSDWPREGTAPHRSVYATTPAAMSATAKVS</sequence>
<dbReference type="EMBL" id="FCOJ02000001">
    <property type="protein sequence ID" value="SAK39486.1"/>
    <property type="molecule type" value="Genomic_DNA"/>
</dbReference>
<proteinExistence type="predicted"/>
<dbReference type="Proteomes" id="UP000054596">
    <property type="component" value="Unassembled WGS sequence"/>
</dbReference>
<name>A0A157Z1T4_9BURK</name>
<dbReference type="STRING" id="1777143.AWB82_00094"/>
<evidence type="ECO:0000313" key="4">
    <source>
        <dbReference type="Proteomes" id="UP000054596"/>
    </source>
</evidence>
<evidence type="ECO:0000256" key="1">
    <source>
        <dbReference type="ARBA" id="ARBA00023098"/>
    </source>
</evidence>